<evidence type="ECO:0000256" key="6">
    <source>
        <dbReference type="ARBA" id="ARBA00023157"/>
    </source>
</evidence>
<dbReference type="GO" id="GO:0005576">
    <property type="term" value="C:extracellular region"/>
    <property type="evidence" value="ECO:0007669"/>
    <property type="project" value="UniProtKB-SubCell"/>
</dbReference>
<dbReference type="Proteomes" id="UP001152523">
    <property type="component" value="Unassembled WGS sequence"/>
</dbReference>
<evidence type="ECO:0000256" key="3">
    <source>
        <dbReference type="ARBA" id="ARBA00022525"/>
    </source>
</evidence>
<protein>
    <submittedName>
        <fullName evidence="8">Uncharacterized protein</fullName>
    </submittedName>
</protein>
<sequence length="124" mass="13696">MAITSKQHGLLFIIILIILAKNKVVSSEKAVQDSIFLNVAGSFAGAESGGSIDIEDAAEELMMESEVSRRFLSQSRYISYAAMQKDSIPCNRRGASYYNCRSHAAVRPYNRGCSKFTRCGGRYN</sequence>
<dbReference type="GO" id="GO:0019722">
    <property type="term" value="P:calcium-mediated signaling"/>
    <property type="evidence" value="ECO:0007669"/>
    <property type="project" value="TreeGrafter"/>
</dbReference>
<evidence type="ECO:0000313" key="9">
    <source>
        <dbReference type="Proteomes" id="UP001152523"/>
    </source>
</evidence>
<feature type="signal peptide" evidence="7">
    <location>
        <begin position="1"/>
        <end position="27"/>
    </location>
</feature>
<comment type="subcellular location">
    <subcellularLocation>
        <location evidence="1">Secreted</location>
    </subcellularLocation>
</comment>
<evidence type="ECO:0000313" key="8">
    <source>
        <dbReference type="EMBL" id="CAH9109649.1"/>
    </source>
</evidence>
<dbReference type="PANTHER" id="PTHR33136:SF95">
    <property type="entry name" value="PROTEIN RALF-LIKE 33-RELATED"/>
    <property type="match status" value="1"/>
</dbReference>
<feature type="chain" id="PRO_5043370326" evidence="7">
    <location>
        <begin position="28"/>
        <end position="124"/>
    </location>
</feature>
<dbReference type="GO" id="GO:0005179">
    <property type="term" value="F:hormone activity"/>
    <property type="evidence" value="ECO:0007669"/>
    <property type="project" value="UniProtKB-KW"/>
</dbReference>
<keyword evidence="5 7" id="KW-0732">Signal</keyword>
<accession>A0AAV0DU67</accession>
<evidence type="ECO:0000256" key="7">
    <source>
        <dbReference type="SAM" id="SignalP"/>
    </source>
</evidence>
<organism evidence="8 9">
    <name type="scientific">Cuscuta epithymum</name>
    <dbReference type="NCBI Taxonomy" id="186058"/>
    <lineage>
        <taxon>Eukaryota</taxon>
        <taxon>Viridiplantae</taxon>
        <taxon>Streptophyta</taxon>
        <taxon>Embryophyta</taxon>
        <taxon>Tracheophyta</taxon>
        <taxon>Spermatophyta</taxon>
        <taxon>Magnoliopsida</taxon>
        <taxon>eudicotyledons</taxon>
        <taxon>Gunneridae</taxon>
        <taxon>Pentapetalae</taxon>
        <taxon>asterids</taxon>
        <taxon>lamiids</taxon>
        <taxon>Solanales</taxon>
        <taxon>Convolvulaceae</taxon>
        <taxon>Cuscuteae</taxon>
        <taxon>Cuscuta</taxon>
        <taxon>Cuscuta subgen. Cuscuta</taxon>
    </lineage>
</organism>
<proteinExistence type="inferred from homology"/>
<reference evidence="8" key="1">
    <citation type="submission" date="2022-07" db="EMBL/GenBank/DDBJ databases">
        <authorList>
            <person name="Macas J."/>
            <person name="Novak P."/>
            <person name="Neumann P."/>
        </authorList>
    </citation>
    <scope>NUCLEOTIDE SEQUENCE</scope>
</reference>
<dbReference type="Pfam" id="PF05498">
    <property type="entry name" value="RALF"/>
    <property type="match status" value="1"/>
</dbReference>
<dbReference type="EMBL" id="CAMAPF010000155">
    <property type="protein sequence ID" value="CAH9109649.1"/>
    <property type="molecule type" value="Genomic_DNA"/>
</dbReference>
<comment type="caution">
    <text evidence="8">The sequence shown here is derived from an EMBL/GenBank/DDBJ whole genome shotgun (WGS) entry which is preliminary data.</text>
</comment>
<keyword evidence="9" id="KW-1185">Reference proteome</keyword>
<evidence type="ECO:0000256" key="5">
    <source>
        <dbReference type="ARBA" id="ARBA00022729"/>
    </source>
</evidence>
<evidence type="ECO:0000256" key="2">
    <source>
        <dbReference type="ARBA" id="ARBA00009178"/>
    </source>
</evidence>
<keyword evidence="4" id="KW-0372">Hormone</keyword>
<gene>
    <name evidence="8" type="ORF">CEPIT_LOCUS18868</name>
</gene>
<keyword evidence="6" id="KW-1015">Disulfide bond</keyword>
<evidence type="ECO:0000256" key="1">
    <source>
        <dbReference type="ARBA" id="ARBA00004613"/>
    </source>
</evidence>
<dbReference type="InterPro" id="IPR008801">
    <property type="entry name" value="RALF"/>
</dbReference>
<dbReference type="AlphaFoldDB" id="A0AAV0DU67"/>
<comment type="similarity">
    <text evidence="2">Belongs to the plant rapid alkalinization factor (RALF) family.</text>
</comment>
<name>A0AAV0DU67_9ASTE</name>
<dbReference type="GO" id="GO:0009506">
    <property type="term" value="C:plasmodesma"/>
    <property type="evidence" value="ECO:0007669"/>
    <property type="project" value="TreeGrafter"/>
</dbReference>
<evidence type="ECO:0000256" key="4">
    <source>
        <dbReference type="ARBA" id="ARBA00022702"/>
    </source>
</evidence>
<dbReference type="PANTHER" id="PTHR33136">
    <property type="entry name" value="RAPID ALKALINIZATION FACTOR-LIKE"/>
    <property type="match status" value="1"/>
</dbReference>
<keyword evidence="3" id="KW-0964">Secreted</keyword>